<name>A0A0B2Q307_GLYSO</name>
<protein>
    <submittedName>
        <fullName evidence="1">Uncharacterized protein</fullName>
    </submittedName>
</protein>
<dbReference type="Proteomes" id="UP000053555">
    <property type="component" value="Unassembled WGS sequence"/>
</dbReference>
<sequence length="79" mass="8955">MHTCYFVNRYYLRRAASCTQFLSSFVCHERLTLTQGMNVGEPKCSSETCKAVGYTAEECYSISSKGCISICLFWRVCKG</sequence>
<reference evidence="1" key="1">
    <citation type="submission" date="2014-07" db="EMBL/GenBank/DDBJ databases">
        <title>Identification of a novel salt tolerance gene in wild soybean by whole-genome sequencing.</title>
        <authorList>
            <person name="Lam H.-M."/>
            <person name="Qi X."/>
            <person name="Li M.-W."/>
            <person name="Liu X."/>
            <person name="Xie M."/>
            <person name="Ni M."/>
            <person name="Xu X."/>
        </authorList>
    </citation>
    <scope>NUCLEOTIDE SEQUENCE [LARGE SCALE GENOMIC DNA]</scope>
    <source>
        <tissue evidence="1">Root</tissue>
    </source>
</reference>
<dbReference type="AlphaFoldDB" id="A0A0B2Q307"/>
<gene>
    <name evidence="1" type="ORF">glysoja_028585</name>
</gene>
<proteinExistence type="predicted"/>
<dbReference type="EMBL" id="KN661836">
    <property type="protein sequence ID" value="KHN14187.1"/>
    <property type="molecule type" value="Genomic_DNA"/>
</dbReference>
<evidence type="ECO:0000313" key="1">
    <source>
        <dbReference type="EMBL" id="KHN14187.1"/>
    </source>
</evidence>
<accession>A0A0B2Q307</accession>
<organism evidence="1">
    <name type="scientific">Glycine soja</name>
    <name type="common">Wild soybean</name>
    <dbReference type="NCBI Taxonomy" id="3848"/>
    <lineage>
        <taxon>Eukaryota</taxon>
        <taxon>Viridiplantae</taxon>
        <taxon>Streptophyta</taxon>
        <taxon>Embryophyta</taxon>
        <taxon>Tracheophyta</taxon>
        <taxon>Spermatophyta</taxon>
        <taxon>Magnoliopsida</taxon>
        <taxon>eudicotyledons</taxon>
        <taxon>Gunneridae</taxon>
        <taxon>Pentapetalae</taxon>
        <taxon>rosids</taxon>
        <taxon>fabids</taxon>
        <taxon>Fabales</taxon>
        <taxon>Fabaceae</taxon>
        <taxon>Papilionoideae</taxon>
        <taxon>50 kb inversion clade</taxon>
        <taxon>NPAAA clade</taxon>
        <taxon>indigoferoid/millettioid clade</taxon>
        <taxon>Phaseoleae</taxon>
        <taxon>Glycine</taxon>
        <taxon>Glycine subgen. Soja</taxon>
    </lineage>
</organism>